<name>A0ABQ8IR44_DERPT</name>
<dbReference type="EMBL" id="NJHN03000128">
    <property type="protein sequence ID" value="KAH9412780.1"/>
    <property type="molecule type" value="Genomic_DNA"/>
</dbReference>
<sequence length="87" mass="10070">MKITENIFDDKNFEFKIPETLPANVDDFIDEGSSLSSTTSTLNIEQSQLSSNDQSSGYYLRKKIKSKLHFYRFLFIRLSLGKIIDKL</sequence>
<reference evidence="2 3" key="1">
    <citation type="journal article" date="2018" name="J. Allergy Clin. Immunol.">
        <title>High-quality assembly of Dermatophagoides pteronyssinus genome and transcriptome reveals a wide range of novel allergens.</title>
        <authorList>
            <person name="Liu X.Y."/>
            <person name="Yang K.Y."/>
            <person name="Wang M.Q."/>
            <person name="Kwok J.S."/>
            <person name="Zeng X."/>
            <person name="Yang Z."/>
            <person name="Xiao X.J."/>
            <person name="Lau C.P."/>
            <person name="Li Y."/>
            <person name="Huang Z.M."/>
            <person name="Ba J.G."/>
            <person name="Yim A.K."/>
            <person name="Ouyang C.Y."/>
            <person name="Ngai S.M."/>
            <person name="Chan T.F."/>
            <person name="Leung E.L."/>
            <person name="Liu L."/>
            <person name="Liu Z.G."/>
            <person name="Tsui S.K."/>
        </authorList>
    </citation>
    <scope>NUCLEOTIDE SEQUENCE [LARGE SCALE GENOMIC DNA]</scope>
    <source>
        <strain evidence="2">Derp</strain>
    </source>
</reference>
<organism evidence="2 3">
    <name type="scientific">Dermatophagoides pteronyssinus</name>
    <name type="common">European house dust mite</name>
    <dbReference type="NCBI Taxonomy" id="6956"/>
    <lineage>
        <taxon>Eukaryota</taxon>
        <taxon>Metazoa</taxon>
        <taxon>Ecdysozoa</taxon>
        <taxon>Arthropoda</taxon>
        <taxon>Chelicerata</taxon>
        <taxon>Arachnida</taxon>
        <taxon>Acari</taxon>
        <taxon>Acariformes</taxon>
        <taxon>Sarcoptiformes</taxon>
        <taxon>Astigmata</taxon>
        <taxon>Psoroptidia</taxon>
        <taxon>Analgoidea</taxon>
        <taxon>Pyroglyphidae</taxon>
        <taxon>Dermatophagoidinae</taxon>
        <taxon>Dermatophagoides</taxon>
    </lineage>
</organism>
<accession>A0ABQ8IR44</accession>
<feature type="compositionally biased region" description="Polar residues" evidence="1">
    <location>
        <begin position="43"/>
        <end position="55"/>
    </location>
</feature>
<reference evidence="2 3" key="2">
    <citation type="journal article" date="2022" name="Mol. Biol. Evol.">
        <title>Comparative Genomics Reveals Insights into the Divergent Evolution of Astigmatic Mites and Household Pest Adaptations.</title>
        <authorList>
            <person name="Xiong Q."/>
            <person name="Wan A.T."/>
            <person name="Liu X."/>
            <person name="Fung C.S."/>
            <person name="Xiao X."/>
            <person name="Malainual N."/>
            <person name="Hou J."/>
            <person name="Wang L."/>
            <person name="Wang M."/>
            <person name="Yang K.Y."/>
            <person name="Cui Y."/>
            <person name="Leung E.L."/>
            <person name="Nong W."/>
            <person name="Shin S.K."/>
            <person name="Au S.W."/>
            <person name="Jeong K.Y."/>
            <person name="Chew F.T."/>
            <person name="Hui J.H."/>
            <person name="Leung T.F."/>
            <person name="Tungtrongchitr A."/>
            <person name="Zhong N."/>
            <person name="Liu Z."/>
            <person name="Tsui S.K."/>
        </authorList>
    </citation>
    <scope>NUCLEOTIDE SEQUENCE [LARGE SCALE GENOMIC DNA]</scope>
    <source>
        <strain evidence="2">Derp</strain>
    </source>
</reference>
<gene>
    <name evidence="2" type="ORF">DERP_009761</name>
</gene>
<comment type="caution">
    <text evidence="2">The sequence shown here is derived from an EMBL/GenBank/DDBJ whole genome shotgun (WGS) entry which is preliminary data.</text>
</comment>
<feature type="region of interest" description="Disordered" evidence="1">
    <location>
        <begin position="34"/>
        <end position="55"/>
    </location>
</feature>
<evidence type="ECO:0000313" key="3">
    <source>
        <dbReference type="Proteomes" id="UP000887458"/>
    </source>
</evidence>
<evidence type="ECO:0000313" key="2">
    <source>
        <dbReference type="EMBL" id="KAH9412780.1"/>
    </source>
</evidence>
<proteinExistence type="predicted"/>
<dbReference type="Proteomes" id="UP000887458">
    <property type="component" value="Unassembled WGS sequence"/>
</dbReference>
<evidence type="ECO:0000256" key="1">
    <source>
        <dbReference type="SAM" id="MobiDB-lite"/>
    </source>
</evidence>
<protein>
    <submittedName>
        <fullName evidence="2">Uncharacterized protein</fullName>
    </submittedName>
</protein>
<keyword evidence="3" id="KW-1185">Reference proteome</keyword>